<dbReference type="Proteomes" id="UP000284375">
    <property type="component" value="Unassembled WGS sequence"/>
</dbReference>
<gene>
    <name evidence="2" type="ORF">VSDG_09301</name>
</gene>
<feature type="coiled-coil region" evidence="1">
    <location>
        <begin position="16"/>
        <end position="43"/>
    </location>
</feature>
<dbReference type="STRING" id="252740.A0A423VBB3"/>
<dbReference type="AlphaFoldDB" id="A0A423VBB3"/>
<evidence type="ECO:0000256" key="1">
    <source>
        <dbReference type="SAM" id="Coils"/>
    </source>
</evidence>
<keyword evidence="1" id="KW-0175">Coiled coil</keyword>
<keyword evidence="3" id="KW-1185">Reference proteome</keyword>
<reference evidence="2 3" key="1">
    <citation type="submission" date="2015-09" db="EMBL/GenBank/DDBJ databases">
        <title>Host preference determinants of Valsa canker pathogens revealed by comparative genomics.</title>
        <authorList>
            <person name="Yin Z."/>
            <person name="Huang L."/>
        </authorList>
    </citation>
    <scope>NUCLEOTIDE SEQUENCE [LARGE SCALE GENOMIC DNA]</scope>
    <source>
        <strain evidence="2 3">YSFL</strain>
    </source>
</reference>
<evidence type="ECO:0000313" key="2">
    <source>
        <dbReference type="EMBL" id="ROV88174.1"/>
    </source>
</evidence>
<evidence type="ECO:0000313" key="3">
    <source>
        <dbReference type="Proteomes" id="UP000284375"/>
    </source>
</evidence>
<sequence length="321" mass="36488">MPTLPPSLKPEERIKFKAYKAKVRAANEEAKNKRGKKAKAKVEAPDKLPNLSIKLTFFDPISIFKNLIASDIFRNAHQGPAYFVDEPTELFHNDNPNTGELHISRIFGFGIEKRESSPTFGLRSLTLQIQEALHPNNRALGKTTTALAPDELVLNSTPTIVYKSSAFDFIDIYIDKLFSETHEDPALSRAPRISRASKPKQPHKKLFKTIVYGTNYTNIEKVILMKKYPDLFDQVLARTDRSAIKDDLRLDDFVIDITDSADEQHRYPTAINAIPTTEYRAIRHQVNAGQQLPIFPSGSNAEPEFRRHVRLAFKKDYSKLP</sequence>
<proteinExistence type="predicted"/>
<name>A0A423VBB3_CYTCH</name>
<organism evidence="2 3">
    <name type="scientific">Cytospora chrysosperma</name>
    <name type="common">Cytospora canker fungus</name>
    <name type="synonym">Sphaeria chrysosperma</name>
    <dbReference type="NCBI Taxonomy" id="252740"/>
    <lineage>
        <taxon>Eukaryota</taxon>
        <taxon>Fungi</taxon>
        <taxon>Dikarya</taxon>
        <taxon>Ascomycota</taxon>
        <taxon>Pezizomycotina</taxon>
        <taxon>Sordariomycetes</taxon>
        <taxon>Sordariomycetidae</taxon>
        <taxon>Diaporthales</taxon>
        <taxon>Cytosporaceae</taxon>
        <taxon>Cytospora</taxon>
    </lineage>
</organism>
<accession>A0A423VBB3</accession>
<comment type="caution">
    <text evidence="2">The sequence shown here is derived from an EMBL/GenBank/DDBJ whole genome shotgun (WGS) entry which is preliminary data.</text>
</comment>
<dbReference type="EMBL" id="LJZO01000070">
    <property type="protein sequence ID" value="ROV88174.1"/>
    <property type="molecule type" value="Genomic_DNA"/>
</dbReference>
<dbReference type="OrthoDB" id="5372708at2759"/>
<protein>
    <submittedName>
        <fullName evidence="2">Uncharacterized protein</fullName>
    </submittedName>
</protein>